<dbReference type="EMBL" id="CP048209">
    <property type="protein sequence ID" value="QHT62740.1"/>
    <property type="molecule type" value="Genomic_DNA"/>
</dbReference>
<accession>A0A6C0G640</accession>
<keyword evidence="5" id="KW-1185">Reference proteome</keyword>
<keyword evidence="1 3" id="KW-0732">Signal</keyword>
<dbReference type="PANTHER" id="PTHR43649">
    <property type="entry name" value="ARABINOSE-BINDING PROTEIN-RELATED"/>
    <property type="match status" value="1"/>
</dbReference>
<feature type="compositionally biased region" description="Low complexity" evidence="2">
    <location>
        <begin position="33"/>
        <end position="50"/>
    </location>
</feature>
<evidence type="ECO:0000256" key="2">
    <source>
        <dbReference type="SAM" id="MobiDB-lite"/>
    </source>
</evidence>
<reference evidence="4 5" key="1">
    <citation type="submission" date="2020-01" db="EMBL/GenBank/DDBJ databases">
        <title>Paenibacillus sp. nov., isolated from tomato rhizosphere.</title>
        <authorList>
            <person name="Weon H.-Y."/>
            <person name="Lee S.A."/>
        </authorList>
    </citation>
    <scope>NUCLEOTIDE SEQUENCE [LARGE SCALE GENOMIC DNA]</scope>
    <source>
        <strain evidence="4 5">12200R-189</strain>
    </source>
</reference>
<dbReference type="Proteomes" id="UP000476064">
    <property type="component" value="Chromosome"/>
</dbReference>
<sequence length="563" mass="61858">MWDKMRKPAAGVLLTATMLLAACGSTGNNADNGQEAANGNAGAENASQGAIDPMGKYETPVEIKFARPSSQNWKYPDGDSLDDNIWSREYSDKLGIKVVTDWTAEEGETYDQKMNVAIASGNLPDMFVVNATQLQQLANAGELADLAGVFDQYGSELTKKLVNSDGGLGLQSATFDGKLLALPGVSANLYNPSLLWIRTDWLKKLNLPEPKTMQDVFAISDAFVNQDPDGDGKKNTIGLGLTKDLYTGGIGLISGFANGYHAYPWIWVKNADGTVQYGSTKPEMKAALGKLQELYKNGQIDKEFGVKDGAKIGESIASNKLGIMYGENWMPYFPIIDGKKQNPGMEWKPYALPSIDDQPAKGGVAFATTTYFAVNKNFKHPEAIVKLLNMQQEKMYQAPVDPNSPFNIVQDGDTRIETYKYAVVSSTLGNDMIADSITKLKDALEKDDPEITKGMLAETDKFEPIRAFNKDRNMDYWPQARQFDAFQQLLNMYNNDGLVTSVLAGQTKTMGENWAALVKLEKETFTKIIMGAAPIDEFDKFVDTWNALGGKEITQEVTDMVNK</sequence>
<gene>
    <name evidence="4" type="ORF">GXP70_23995</name>
</gene>
<evidence type="ECO:0000313" key="5">
    <source>
        <dbReference type="Proteomes" id="UP000476064"/>
    </source>
</evidence>
<organism evidence="4 5">
    <name type="scientific">Paenibacillus lycopersici</name>
    <dbReference type="NCBI Taxonomy" id="2704462"/>
    <lineage>
        <taxon>Bacteria</taxon>
        <taxon>Bacillati</taxon>
        <taxon>Bacillota</taxon>
        <taxon>Bacilli</taxon>
        <taxon>Bacillales</taxon>
        <taxon>Paenibacillaceae</taxon>
        <taxon>Paenibacillus</taxon>
    </lineage>
</organism>
<name>A0A6C0G640_9BACL</name>
<evidence type="ECO:0000313" key="4">
    <source>
        <dbReference type="EMBL" id="QHT62740.1"/>
    </source>
</evidence>
<dbReference type="PROSITE" id="PS51257">
    <property type="entry name" value="PROKAR_LIPOPROTEIN"/>
    <property type="match status" value="1"/>
</dbReference>
<proteinExistence type="predicted"/>
<evidence type="ECO:0000256" key="1">
    <source>
        <dbReference type="ARBA" id="ARBA00022729"/>
    </source>
</evidence>
<dbReference type="CDD" id="cd13580">
    <property type="entry name" value="PBP2_AlgQ_like_1"/>
    <property type="match status" value="1"/>
</dbReference>
<dbReference type="KEGG" id="plyc:GXP70_23995"/>
<protein>
    <submittedName>
        <fullName evidence="4">Extracellular solute-binding protein</fullName>
    </submittedName>
</protein>
<dbReference type="AlphaFoldDB" id="A0A6C0G640"/>
<dbReference type="PANTHER" id="PTHR43649:SF33">
    <property type="entry name" value="POLYGALACTURONAN_RHAMNOGALACTURONAN-BINDING PROTEIN YTCQ"/>
    <property type="match status" value="1"/>
</dbReference>
<feature type="region of interest" description="Disordered" evidence="2">
    <location>
        <begin position="33"/>
        <end position="53"/>
    </location>
</feature>
<feature type="signal peptide" evidence="3">
    <location>
        <begin position="1"/>
        <end position="30"/>
    </location>
</feature>
<evidence type="ECO:0000256" key="3">
    <source>
        <dbReference type="SAM" id="SignalP"/>
    </source>
</evidence>
<dbReference type="SUPFAM" id="SSF53850">
    <property type="entry name" value="Periplasmic binding protein-like II"/>
    <property type="match status" value="1"/>
</dbReference>
<dbReference type="Gene3D" id="3.40.190.10">
    <property type="entry name" value="Periplasmic binding protein-like II"/>
    <property type="match status" value="3"/>
</dbReference>
<dbReference type="InterPro" id="IPR050490">
    <property type="entry name" value="Bact_solute-bd_prot1"/>
</dbReference>
<feature type="chain" id="PRO_5025525300" evidence="3">
    <location>
        <begin position="31"/>
        <end position="563"/>
    </location>
</feature>